<dbReference type="PANTHER" id="PTHR42804">
    <property type="entry name" value="ALDEHYDE DEHYDROGENASE"/>
    <property type="match status" value="1"/>
</dbReference>
<proteinExistence type="inferred from homology"/>
<reference evidence="4" key="2">
    <citation type="submission" date="2020-07" db="EMBL/GenBank/DDBJ databases">
        <authorList>
            <person name="Lood C."/>
            <person name="Girard L."/>
        </authorList>
    </citation>
    <scope>NUCLEOTIDE SEQUENCE</scope>
    <source>
        <strain evidence="4">RW4S2</strain>
    </source>
</reference>
<accession>A0A923K6E2</accession>
<dbReference type="AlphaFoldDB" id="A0A923K6E2"/>
<dbReference type="PANTHER" id="PTHR42804:SF1">
    <property type="entry name" value="ALDEHYDE DEHYDROGENASE-RELATED"/>
    <property type="match status" value="1"/>
</dbReference>
<evidence type="ECO:0000256" key="2">
    <source>
        <dbReference type="ARBA" id="ARBA00023002"/>
    </source>
</evidence>
<gene>
    <name evidence="5" type="ORF">HU738_017200</name>
    <name evidence="4" type="ORF">HU738_18790</name>
</gene>
<name>A0A923K6E2_9PSED</name>
<protein>
    <submittedName>
        <fullName evidence="4">Aldehyde dehydrogenase family protein</fullName>
    </submittedName>
</protein>
<dbReference type="RefSeq" id="WP_186603617.1">
    <property type="nucleotide sequence ID" value="NZ_JABWRP020000013.1"/>
</dbReference>
<comment type="similarity">
    <text evidence="1">Belongs to the aldehyde dehydrogenase family.</text>
</comment>
<organism evidence="4">
    <name type="scientific">Pseudomonas vlassakiae</name>
    <dbReference type="NCBI Taxonomy" id="485888"/>
    <lineage>
        <taxon>Bacteria</taxon>
        <taxon>Pseudomonadati</taxon>
        <taxon>Pseudomonadota</taxon>
        <taxon>Gammaproteobacteria</taxon>
        <taxon>Pseudomonadales</taxon>
        <taxon>Pseudomonadaceae</taxon>
        <taxon>Pseudomonas</taxon>
    </lineage>
</organism>
<dbReference type="InterPro" id="IPR016161">
    <property type="entry name" value="Ald_DH/histidinol_DH"/>
</dbReference>
<dbReference type="InterPro" id="IPR016162">
    <property type="entry name" value="Ald_DH_N"/>
</dbReference>
<dbReference type="Gene3D" id="3.40.605.10">
    <property type="entry name" value="Aldehyde Dehydrogenase, Chain A, domain 1"/>
    <property type="match status" value="1"/>
</dbReference>
<dbReference type="EMBL" id="JABWRP020000013">
    <property type="protein sequence ID" value="MBV4542786.1"/>
    <property type="molecule type" value="Genomic_DNA"/>
</dbReference>
<keyword evidence="2" id="KW-0560">Oxidoreductase</keyword>
<reference evidence="4 6" key="1">
    <citation type="journal article" date="2020" name="Microorganisms">
        <title>Reliable Identification of Environmental Pseudomonas Isolates Using the rpoD Gene.</title>
        <authorList>
            <consortium name="The Broad Institute Genome Sequencing Platform"/>
            <person name="Girard L."/>
            <person name="Lood C."/>
            <person name="Rokni-Zadeh H."/>
            <person name="van Noort V."/>
            <person name="Lavigne R."/>
            <person name="De Mot R."/>
        </authorList>
    </citation>
    <scope>NUCLEOTIDE SEQUENCE</scope>
    <source>
        <strain evidence="4 6">RW4S2</strain>
    </source>
</reference>
<evidence type="ECO:0000313" key="4">
    <source>
        <dbReference type="EMBL" id="MBC3472607.1"/>
    </source>
</evidence>
<dbReference type="GO" id="GO:0016491">
    <property type="term" value="F:oxidoreductase activity"/>
    <property type="evidence" value="ECO:0007669"/>
    <property type="project" value="UniProtKB-KW"/>
</dbReference>
<dbReference type="Proteomes" id="UP000628137">
    <property type="component" value="Unassembled WGS sequence"/>
</dbReference>
<feature type="domain" description="Aldehyde dehydrogenase" evidence="3">
    <location>
        <begin position="13"/>
        <end position="278"/>
    </location>
</feature>
<dbReference type="FunFam" id="3.40.605.10:FF:000007">
    <property type="entry name" value="NAD/NADP-dependent betaine aldehyde dehydrogenase"/>
    <property type="match status" value="1"/>
</dbReference>
<sequence>MANSLSFFIDGDWVTPSSLQTSPIYDPSSESPFAEVAFGNTVDVDRAVRAAAAAFPQYSLTTRQERLELLERILVCFNERAEEMAQIISRELGAPLEFARDVQVGSAHAQLLQHIETLRAFDFETQSGTTRIVREAIGVVALITPWNWPINQIVCKVLPALAAGCTMVLKPSEETPLSAILFAEILQAAGVPRGVFNLVNGEGVEVGAALARHPLVDMVSFTGSTRAGIAVAKLAADSVKRVCQELGGKSANILLPDADVFHAARRGAELCFFAQSQTTHVLLRAHATT</sequence>
<comment type="caution">
    <text evidence="4">The sequence shown here is derived from an EMBL/GenBank/DDBJ whole genome shotgun (WGS) entry which is preliminary data.</text>
</comment>
<reference evidence="5" key="3">
    <citation type="submission" date="2021-06" db="EMBL/GenBank/DDBJ databases">
        <title>Updating the genus Pseudomonas: Description of 43 new species and partition of the Pseudomonas putida group.</title>
        <authorList>
            <person name="Girard L."/>
            <person name="Lood C."/>
            <person name="Vandamme P."/>
            <person name="Rokni-Zadeh H."/>
            <person name="Van Noort V."/>
            <person name="Hofte M."/>
            <person name="Lavigne R."/>
            <person name="De Mot R."/>
        </authorList>
    </citation>
    <scope>NUCLEOTIDE SEQUENCE</scope>
    <source>
        <strain evidence="5">RW4S2</strain>
    </source>
</reference>
<dbReference type="Pfam" id="PF00171">
    <property type="entry name" value="Aldedh"/>
    <property type="match status" value="1"/>
</dbReference>
<evidence type="ECO:0000256" key="1">
    <source>
        <dbReference type="ARBA" id="ARBA00009986"/>
    </source>
</evidence>
<dbReference type="InterPro" id="IPR015590">
    <property type="entry name" value="Aldehyde_DH_dom"/>
</dbReference>
<evidence type="ECO:0000313" key="6">
    <source>
        <dbReference type="Proteomes" id="UP000628137"/>
    </source>
</evidence>
<evidence type="ECO:0000313" key="5">
    <source>
        <dbReference type="EMBL" id="MBV4542786.1"/>
    </source>
</evidence>
<keyword evidence="6" id="KW-1185">Reference proteome</keyword>
<dbReference type="SUPFAM" id="SSF53720">
    <property type="entry name" value="ALDH-like"/>
    <property type="match status" value="1"/>
</dbReference>
<dbReference type="EMBL" id="JABWRP010000017">
    <property type="protein sequence ID" value="MBC3472607.1"/>
    <property type="molecule type" value="Genomic_DNA"/>
</dbReference>
<evidence type="ECO:0000259" key="3">
    <source>
        <dbReference type="Pfam" id="PF00171"/>
    </source>
</evidence>